<feature type="domain" description="5'-3' exoribonuclease 1 SH3-like" evidence="9">
    <location>
        <begin position="1154"/>
        <end position="1224"/>
    </location>
</feature>
<dbReference type="CDD" id="cd18673">
    <property type="entry name" value="PIN_XRN1-2-like"/>
    <property type="match status" value="1"/>
</dbReference>
<dbReference type="InterPro" id="IPR016494">
    <property type="entry name" value="5_3_exoribonuclease_1"/>
</dbReference>
<dbReference type="SMR" id="Q7S7J5"/>
<feature type="compositionally biased region" description="Gly residues" evidence="6">
    <location>
        <begin position="1283"/>
        <end position="1297"/>
    </location>
</feature>
<evidence type="ECO:0000259" key="8">
    <source>
        <dbReference type="Pfam" id="PF17846"/>
    </source>
</evidence>
<dbReference type="HOGENOM" id="CLU_001581_1_2_1"/>
<evidence type="ECO:0000256" key="6">
    <source>
        <dbReference type="SAM" id="MobiDB-lite"/>
    </source>
</evidence>
<feature type="compositionally biased region" description="Low complexity" evidence="6">
    <location>
        <begin position="1339"/>
        <end position="1353"/>
    </location>
</feature>
<comment type="similarity">
    <text evidence="4 5">Belongs to the 5'-3' exonuclease family.</text>
</comment>
<dbReference type="InterPro" id="IPR041385">
    <property type="entry name" value="SH3_12"/>
</dbReference>
<keyword evidence="13" id="KW-1185">Reference proteome</keyword>
<feature type="compositionally biased region" description="Polar residues" evidence="6">
    <location>
        <begin position="1241"/>
        <end position="1251"/>
    </location>
</feature>
<dbReference type="Pfam" id="PF18129">
    <property type="entry name" value="SH3_12"/>
    <property type="match status" value="1"/>
</dbReference>
<reference evidence="12 13" key="1">
    <citation type="journal article" date="2003" name="Nature">
        <title>The genome sequence of the filamentous fungus Neurospora crassa.</title>
        <authorList>
            <person name="Galagan J.E."/>
            <person name="Calvo S.E."/>
            <person name="Borkovich K.A."/>
            <person name="Selker E.U."/>
            <person name="Read N.D."/>
            <person name="Jaffe D."/>
            <person name="FitzHugh W."/>
            <person name="Ma L.J."/>
            <person name="Smirnov S."/>
            <person name="Purcell S."/>
            <person name="Rehman B."/>
            <person name="Elkins T."/>
            <person name="Engels R."/>
            <person name="Wang S."/>
            <person name="Nielsen C.B."/>
            <person name="Butler J."/>
            <person name="Endrizzi M."/>
            <person name="Qui D."/>
            <person name="Ianakiev P."/>
            <person name="Bell-Pedersen D."/>
            <person name="Nelson M.A."/>
            <person name="Werner-Washburne M."/>
            <person name="Selitrennikoff C.P."/>
            <person name="Kinsey J.A."/>
            <person name="Braun E.L."/>
            <person name="Zelter A."/>
            <person name="Schulte U."/>
            <person name="Kothe G.O."/>
            <person name="Jedd G."/>
            <person name="Mewes W."/>
            <person name="Staben C."/>
            <person name="Marcotte E."/>
            <person name="Greenberg D."/>
            <person name="Roy A."/>
            <person name="Foley K."/>
            <person name="Naylor J."/>
            <person name="Stange-Thomann N."/>
            <person name="Barrett R."/>
            <person name="Gnerre S."/>
            <person name="Kamal M."/>
            <person name="Kamvysselis M."/>
            <person name="Mauceli E."/>
            <person name="Bielke C."/>
            <person name="Rudd S."/>
            <person name="Frishman D."/>
            <person name="Krystofova S."/>
            <person name="Rasmussen C."/>
            <person name="Metzenberg R.L."/>
            <person name="Perkins D.D."/>
            <person name="Kroken S."/>
            <person name="Cogoni C."/>
            <person name="Macino G."/>
            <person name="Catcheside D."/>
            <person name="Li W."/>
            <person name="Pratt R.J."/>
            <person name="Osmani S.A."/>
            <person name="DeSouza C.P."/>
            <person name="Glass L."/>
            <person name="Orbach M.J."/>
            <person name="Berglund J.A."/>
            <person name="Voelker R."/>
            <person name="Yarden O."/>
            <person name="Plamann M."/>
            <person name="Seiler S."/>
            <person name="Dunlap J."/>
            <person name="Radford A."/>
            <person name="Aramayo R."/>
            <person name="Natvig D.O."/>
            <person name="Alex L.A."/>
            <person name="Mannhaupt G."/>
            <person name="Ebbole D.J."/>
            <person name="Freitag M."/>
            <person name="Paulsen I."/>
            <person name="Sachs M.S."/>
            <person name="Lander E.S."/>
            <person name="Nusbaum C."/>
            <person name="Birren B."/>
        </authorList>
    </citation>
    <scope>NUCLEOTIDE SEQUENCE [LARGE SCALE GENOMIC DNA]</scope>
    <source>
        <strain evidence="13">ATCC 24698 / 74-OR23-1A / CBS 708.71 / DSM 1257 / FGSC 987</strain>
    </source>
</reference>
<dbReference type="Pfam" id="PF18332">
    <property type="entry name" value="XRN1_D1"/>
    <property type="match status" value="1"/>
</dbReference>
<dbReference type="EMBL" id="CM002240">
    <property type="protein sequence ID" value="EAA31689.3"/>
    <property type="molecule type" value="Genomic_DNA"/>
</dbReference>
<feature type="compositionally biased region" description="Polar residues" evidence="6">
    <location>
        <begin position="1300"/>
        <end position="1333"/>
    </location>
</feature>
<dbReference type="PaxDb" id="5141-EFNCRP00000006679"/>
<dbReference type="EC" id="3.1.13.-" evidence="5"/>
<keyword evidence="5" id="KW-0963">Cytoplasm</keyword>
<dbReference type="GO" id="GO:0000956">
    <property type="term" value="P:nuclear-transcribed mRNA catabolic process"/>
    <property type="evidence" value="ECO:0000318"/>
    <property type="project" value="GO_Central"/>
</dbReference>
<dbReference type="KEGG" id="ncr:NCU06678"/>
<evidence type="ECO:0000256" key="3">
    <source>
        <dbReference type="ARBA" id="ARBA00022839"/>
    </source>
</evidence>
<dbReference type="GO" id="GO:0005634">
    <property type="term" value="C:nucleus"/>
    <property type="evidence" value="ECO:0000318"/>
    <property type="project" value="GO_Central"/>
</dbReference>
<feature type="region of interest" description="Disordered" evidence="6">
    <location>
        <begin position="1236"/>
        <end position="1450"/>
    </location>
</feature>
<dbReference type="InterPro" id="IPR040992">
    <property type="entry name" value="XRN1_D1"/>
</dbReference>
<dbReference type="InterPro" id="IPR041106">
    <property type="entry name" value="XRN1_D2_D3"/>
</dbReference>
<dbReference type="PANTHER" id="PTHR12341">
    <property type="entry name" value="5'-&gt;3' EXORIBONUCLEASE"/>
    <property type="match status" value="1"/>
</dbReference>
<evidence type="ECO:0000259" key="10">
    <source>
        <dbReference type="Pfam" id="PF18332"/>
    </source>
</evidence>
<dbReference type="FunCoup" id="Q7S7J5">
    <property type="interactions" value="849"/>
</dbReference>
<dbReference type="GO" id="GO:0000184">
    <property type="term" value="P:nuclear-transcribed mRNA catabolic process, nonsense-mediated decay"/>
    <property type="evidence" value="ECO:0007669"/>
    <property type="project" value="UniProtKB-KW"/>
</dbReference>
<dbReference type="GeneID" id="3877063"/>
<dbReference type="PANTHER" id="PTHR12341:SF7">
    <property type="entry name" value="5'-3' EXORIBONUCLEASE 1"/>
    <property type="match status" value="1"/>
</dbReference>
<name>Q7S7J5_NEUCR</name>
<dbReference type="Gene3D" id="2.170.260.40">
    <property type="match status" value="1"/>
</dbReference>
<dbReference type="Proteomes" id="UP000001805">
    <property type="component" value="Chromosome 2, Linkage Group V"/>
</dbReference>
<dbReference type="InterPro" id="IPR014722">
    <property type="entry name" value="Rib_uL2_dom2"/>
</dbReference>
<keyword evidence="3 5" id="KW-0269">Exonuclease</keyword>
<organism evidence="12 13">
    <name type="scientific">Neurospora crassa (strain ATCC 24698 / 74-OR23-1A / CBS 708.71 / DSM 1257 / FGSC 987)</name>
    <dbReference type="NCBI Taxonomy" id="367110"/>
    <lineage>
        <taxon>Eukaryota</taxon>
        <taxon>Fungi</taxon>
        <taxon>Dikarya</taxon>
        <taxon>Ascomycota</taxon>
        <taxon>Pezizomycotina</taxon>
        <taxon>Sordariomycetes</taxon>
        <taxon>Sordariomycetidae</taxon>
        <taxon>Sordariales</taxon>
        <taxon>Sordariaceae</taxon>
        <taxon>Neurospora</taxon>
    </lineage>
</organism>
<dbReference type="Pfam" id="PF18334">
    <property type="entry name" value="XRN1_D2_D3"/>
    <property type="match status" value="1"/>
</dbReference>
<dbReference type="RefSeq" id="XP_960925.3">
    <property type="nucleotide sequence ID" value="XM_955832.3"/>
</dbReference>
<dbReference type="InterPro" id="IPR004859">
    <property type="entry name" value="Xrn1_N"/>
</dbReference>
<feature type="domain" description="Exoribonuclease Xrn1 D2/D3" evidence="11">
    <location>
        <begin position="911"/>
        <end position="1135"/>
    </location>
</feature>
<dbReference type="Pfam" id="PF17846">
    <property type="entry name" value="XRN_M"/>
    <property type="match status" value="1"/>
</dbReference>
<dbReference type="Gene3D" id="1.25.40.1050">
    <property type="match status" value="1"/>
</dbReference>
<proteinExistence type="inferred from homology"/>
<accession>Q7S7J5</accession>
<dbReference type="GO" id="GO:0003723">
    <property type="term" value="F:RNA binding"/>
    <property type="evidence" value="ECO:0000318"/>
    <property type="project" value="GO_Central"/>
</dbReference>
<keyword evidence="1 5" id="KW-0540">Nuclease</keyword>
<feature type="compositionally biased region" description="Gly residues" evidence="6">
    <location>
        <begin position="1354"/>
        <end position="1374"/>
    </location>
</feature>
<evidence type="ECO:0000313" key="12">
    <source>
        <dbReference type="EMBL" id="EAA31689.3"/>
    </source>
</evidence>
<dbReference type="PIRSF" id="PIRSF006743">
    <property type="entry name" value="Exonuclease_Xnr1"/>
    <property type="match status" value="1"/>
</dbReference>
<sequence length="1450" mass="163374">MGVPKFFRWLSERYPAISQLIAENRIPEFDCLYLDMNGIIHNCTHKDTSDVQFRMTEEEMFIAIFNYIEHLFGKIKPKKLFFMAIDGVAPRAKMNQQRARRFRTALDNEKARDKAIREGKELPKEEPFDSNCITPGTEFMAKLSQQLRYFIHKKVSEDRDWQQPEIVLSGHEVPGEGEHKIMEYIRNARAQLDYDANVRHCLYGLDADLIMLGLLSHDPHFCLLREEVTFGRGPSKHKAKGLEEQNFYLMHLCIVREYLELEFQDLKKPGAMSFPFDMEKVIDDFILMAFFVGNDFLPNLPRLHINEGALSLMFRIYKEILPRGDGYINEGGKVNLQRLGLLLEELGKEEYRFFEHEHEDQSWLRAKKMLEDNEAETAKAKTKGKLIVTTNQKNLWKQKIRKFLMNRSTNTLDLGTELKAEDRKFVQDLADTAHIPWATKEDDEGHRHLILSFPERDDESEEDEEAQSAVLRIIKKYDNAQVLDLTAADSKAAMEVKYQQKFQEWKDKYYAEKFEDWTPENKEDELRKLTENYVQGLQWVLYYYYRGIASWPWFYRYHYAPLISDVMKGLKADLNFKMGQPFKPYEQLMGVLPDRSKKIVPTAYWDLMTNPNSPIIDFYPRDFELDMNGKKMDWEAVVKIPFIDEKRLLAAMGPKNELLSDVEKSRNDFGVALKFTYSDSVDFEYPSSLVGIFPPIPHCHCIENIFDLPPVEGLEYRVGLTDGALLNESALAGFPSLATLPYTASLGYHGVNVFQSESRNQSMVVNILDTEKRTNVEEAKRKLGKRCFVGYPFLQEAKIVGVSDELFDYHLAEDGSGQVVSRNHSTRDIEQWGKTAHRIENFYSKRLGILIGQVESLVHVHMLKGLIKTDEGATIKEYGPIPGMETDYAAQIIVDEVVNEDERFIERAALPLEEEFPIKSVGFFLGEFNYGRPVEVEGYSNNKLVVWLAALKEREPDFARQIILDAQRDNHYLPSYMVAKDLGLHSLALSKITSSYYITTLGGLRVNLGLNLKFEGKKQKVLGYSRKSETGWEFSMAARTMLVEYMTKFPDFFAAVKQHPSSAELTETDLWPEPAVASARVKEIGAWLKTLKTSQMERVPLDAEQLDSDVVMRLAAEADRLQLGQLAAANKKMPNVPRNALLRPRDAEHRLGNQHFSLGDRVVYVAEVGKVPIAYRGTVVGISRVPTAKLLDVVFDVTFMSGTTLGERCPPFRGQTVPSHTCLNLTNRQIVVGSKAAMARQPTNPSVTTLTAHGGYGMQANGKQYRDAPQPPPLQGTWRGAIHGNGRGRGGRGGRGGYQSPHQQNGPQQGENQHSNLAYRQAPNGPSSQQPQRQPYGPDPGFKGSPSPGSPQGTRGGRGGNFRGNFRGRGGKPGGADQSAPALANVSGTFNGAAQQQASPAPGAYSAVPPPASLDSPRGGRGGRGRGGRGRGEGRGRGGAGRGGRGSGSQ</sequence>
<evidence type="ECO:0000256" key="4">
    <source>
        <dbReference type="ARBA" id="ARBA00038299"/>
    </source>
</evidence>
<evidence type="ECO:0000256" key="1">
    <source>
        <dbReference type="ARBA" id="ARBA00022722"/>
    </source>
</evidence>
<dbReference type="InterPro" id="IPR047007">
    <property type="entry name" value="XRN1_D1_sf"/>
</dbReference>
<evidence type="ECO:0000259" key="7">
    <source>
        <dbReference type="Pfam" id="PF03159"/>
    </source>
</evidence>
<feature type="domain" description="Xrn1 N-terminal" evidence="7">
    <location>
        <begin position="1"/>
        <end position="227"/>
    </location>
</feature>
<dbReference type="InterPro" id="IPR041412">
    <property type="entry name" value="Xrn1_helical"/>
</dbReference>
<dbReference type="InParanoid" id="Q7S7J5"/>
<dbReference type="Gene3D" id="3.40.50.12390">
    <property type="match status" value="2"/>
</dbReference>
<keyword evidence="5" id="KW-0866">Nonsense-mediated mRNA decay</keyword>
<comment type="function">
    <text evidence="5">Multifunctional protein that exhibits several independent functions at different levels of the cellular processes. 5'-3' exonuclease component of the nonsense-mediated mRNA decay (NMD) which is a highly conserved mRNA degradation pathway, an RNA surveillance system whose role is to identify and rid cells of mRNA with premature termination codons and thus prevents accumulation of potentially harmful truncated proteins.</text>
</comment>
<dbReference type="FunFam" id="3.40.50.12390:FF:000002">
    <property type="entry name" value="5'-3' exoribonuclease 1"/>
    <property type="match status" value="1"/>
</dbReference>
<dbReference type="Pfam" id="PF03159">
    <property type="entry name" value="XRN_N"/>
    <property type="match status" value="1"/>
</dbReference>
<dbReference type="InterPro" id="IPR047008">
    <property type="entry name" value="XRN1_SH3_sf"/>
</dbReference>
<evidence type="ECO:0000259" key="9">
    <source>
        <dbReference type="Pfam" id="PF18129"/>
    </source>
</evidence>
<evidence type="ECO:0000259" key="11">
    <source>
        <dbReference type="Pfam" id="PF18334"/>
    </source>
</evidence>
<feature type="compositionally biased region" description="Gly residues" evidence="6">
    <location>
        <begin position="1437"/>
        <end position="1450"/>
    </location>
</feature>
<protein>
    <recommendedName>
        <fullName evidence="5">5'-3' exoribonuclease 1</fullName>
        <ecNumber evidence="5">3.1.13.-</ecNumber>
    </recommendedName>
</protein>
<dbReference type="OrthoDB" id="372487at2759"/>
<gene>
    <name evidence="12" type="ORF">NCU06678</name>
</gene>
<evidence type="ECO:0000256" key="2">
    <source>
        <dbReference type="ARBA" id="ARBA00022801"/>
    </source>
</evidence>
<comment type="subcellular location">
    <subcellularLocation>
        <location evidence="5">Cytoplasm</location>
    </subcellularLocation>
</comment>
<keyword evidence="5" id="KW-0694">RNA-binding</keyword>
<feature type="compositionally biased region" description="Low complexity" evidence="6">
    <location>
        <begin position="1392"/>
        <end position="1407"/>
    </location>
</feature>
<dbReference type="GO" id="GO:0016075">
    <property type="term" value="P:rRNA catabolic process"/>
    <property type="evidence" value="ECO:0000318"/>
    <property type="project" value="GO_Central"/>
</dbReference>
<dbReference type="STRING" id="367110.Q7S7J5"/>
<dbReference type="Gene3D" id="2.30.30.750">
    <property type="match status" value="1"/>
</dbReference>
<dbReference type="GO" id="GO:0005737">
    <property type="term" value="C:cytoplasm"/>
    <property type="evidence" value="ECO:0007669"/>
    <property type="project" value="UniProtKB-SubCell"/>
</dbReference>
<feature type="domain" description="Xrn1 helical" evidence="8">
    <location>
        <begin position="276"/>
        <end position="670"/>
    </location>
</feature>
<evidence type="ECO:0000256" key="5">
    <source>
        <dbReference type="PIRNR" id="PIRNR006743"/>
    </source>
</evidence>
<dbReference type="GO" id="GO:0004534">
    <property type="term" value="F:5'-3' RNA exonuclease activity"/>
    <property type="evidence" value="ECO:0000318"/>
    <property type="project" value="GO_Central"/>
</dbReference>
<evidence type="ECO:0000313" key="13">
    <source>
        <dbReference type="Proteomes" id="UP000001805"/>
    </source>
</evidence>
<feature type="domain" description="5'-3' exoribonuclease 1 D1" evidence="10">
    <location>
        <begin position="719"/>
        <end position="907"/>
    </location>
</feature>
<dbReference type="InterPro" id="IPR027073">
    <property type="entry name" value="5_3_exoribonuclease"/>
</dbReference>
<dbReference type="VEuPathDB" id="FungiDB:NCU06678"/>
<keyword evidence="2 5" id="KW-0378">Hydrolase</keyword>
<dbReference type="Gene3D" id="2.30.30.30">
    <property type="match status" value="1"/>
</dbReference>